<feature type="domain" description="DUF3817" evidence="7">
    <location>
        <begin position="11"/>
        <end position="102"/>
    </location>
</feature>
<evidence type="ECO:0000256" key="1">
    <source>
        <dbReference type="ARBA" id="ARBA00004651"/>
    </source>
</evidence>
<dbReference type="Proteomes" id="UP001501057">
    <property type="component" value="Unassembled WGS sequence"/>
</dbReference>
<keyword evidence="3 6" id="KW-0812">Transmembrane</keyword>
<comment type="caution">
    <text evidence="8">The sequence shown here is derived from an EMBL/GenBank/DDBJ whole genome shotgun (WGS) entry which is preliminary data.</text>
</comment>
<evidence type="ECO:0000256" key="2">
    <source>
        <dbReference type="ARBA" id="ARBA00022475"/>
    </source>
</evidence>
<evidence type="ECO:0000259" key="7">
    <source>
        <dbReference type="Pfam" id="PF12823"/>
    </source>
</evidence>
<keyword evidence="9" id="KW-1185">Reference proteome</keyword>
<dbReference type="Pfam" id="PF12823">
    <property type="entry name" value="DUF3817"/>
    <property type="match status" value="1"/>
</dbReference>
<keyword evidence="4 6" id="KW-1133">Transmembrane helix</keyword>
<dbReference type="PANTHER" id="PTHR40077">
    <property type="entry name" value="MEMBRANE PROTEIN-RELATED"/>
    <property type="match status" value="1"/>
</dbReference>
<keyword evidence="5 6" id="KW-0472">Membrane</keyword>
<evidence type="ECO:0000313" key="9">
    <source>
        <dbReference type="Proteomes" id="UP001501057"/>
    </source>
</evidence>
<evidence type="ECO:0000256" key="3">
    <source>
        <dbReference type="ARBA" id="ARBA00022692"/>
    </source>
</evidence>
<comment type="subcellular location">
    <subcellularLocation>
        <location evidence="1">Cell membrane</location>
        <topology evidence="1">Multi-pass membrane protein</topology>
    </subcellularLocation>
</comment>
<gene>
    <name evidence="8" type="ORF">GCM10009710_01160</name>
</gene>
<organism evidence="8 9">
    <name type="scientific">Aeromicrobium alkaliterrae</name>
    <dbReference type="NCBI Taxonomy" id="302168"/>
    <lineage>
        <taxon>Bacteria</taxon>
        <taxon>Bacillati</taxon>
        <taxon>Actinomycetota</taxon>
        <taxon>Actinomycetes</taxon>
        <taxon>Propionibacteriales</taxon>
        <taxon>Nocardioidaceae</taxon>
        <taxon>Aeromicrobium</taxon>
    </lineage>
</organism>
<accession>A0ABN2JFP3</accession>
<evidence type="ECO:0000313" key="8">
    <source>
        <dbReference type="EMBL" id="GAA1724113.1"/>
    </source>
</evidence>
<evidence type="ECO:0000256" key="6">
    <source>
        <dbReference type="SAM" id="Phobius"/>
    </source>
</evidence>
<keyword evidence="2" id="KW-1003">Cell membrane</keyword>
<proteinExistence type="predicted"/>
<dbReference type="EMBL" id="BAAAME010000001">
    <property type="protein sequence ID" value="GAA1724113.1"/>
    <property type="molecule type" value="Genomic_DNA"/>
</dbReference>
<name>A0ABN2JFP3_9ACTN</name>
<dbReference type="RefSeq" id="WP_344196612.1">
    <property type="nucleotide sequence ID" value="NZ_BAAAME010000001.1"/>
</dbReference>
<protein>
    <submittedName>
        <fullName evidence="8">DUF3817 domain-containing protein</fullName>
    </submittedName>
</protein>
<dbReference type="NCBIfam" id="TIGR03954">
    <property type="entry name" value="integ_memb_HG"/>
    <property type="match status" value="1"/>
</dbReference>
<dbReference type="InterPro" id="IPR023845">
    <property type="entry name" value="DUF3817_TM"/>
</dbReference>
<evidence type="ECO:0000256" key="5">
    <source>
        <dbReference type="ARBA" id="ARBA00023136"/>
    </source>
</evidence>
<dbReference type="PANTHER" id="PTHR40077:SF1">
    <property type="entry name" value="MEMBRANE PROTEIN"/>
    <property type="match status" value="1"/>
</dbReference>
<feature type="transmembrane region" description="Helical" evidence="6">
    <location>
        <begin position="12"/>
        <end position="36"/>
    </location>
</feature>
<reference evidence="8 9" key="1">
    <citation type="journal article" date="2019" name="Int. J. Syst. Evol. Microbiol.">
        <title>The Global Catalogue of Microorganisms (GCM) 10K type strain sequencing project: providing services to taxonomists for standard genome sequencing and annotation.</title>
        <authorList>
            <consortium name="The Broad Institute Genomics Platform"/>
            <consortium name="The Broad Institute Genome Sequencing Center for Infectious Disease"/>
            <person name="Wu L."/>
            <person name="Ma J."/>
        </authorList>
    </citation>
    <scope>NUCLEOTIDE SEQUENCE [LARGE SCALE GENOMIC DNA]</scope>
    <source>
        <strain evidence="8 9">JCM 13518</strain>
    </source>
</reference>
<sequence length="124" mass="13319">MTPVQAATRSTFRFVAVAEAISWAGLLVAMFFKWVVAEDPHAGAEGGVPIMGPIHGGVFVLFVIVSVFAYFTFRWHWKTLLLSLASAVPPFATIWFERRADRKGQLGVSAADRTPSAAGPSGPA</sequence>
<evidence type="ECO:0000256" key="4">
    <source>
        <dbReference type="ARBA" id="ARBA00022989"/>
    </source>
</evidence>
<feature type="transmembrane region" description="Helical" evidence="6">
    <location>
        <begin position="48"/>
        <end position="71"/>
    </location>
</feature>